<feature type="region of interest" description="Disordered" evidence="7">
    <location>
        <begin position="2846"/>
        <end position="2868"/>
    </location>
</feature>
<dbReference type="SUPFAM" id="SSF56801">
    <property type="entry name" value="Acetyl-CoA synthetase-like"/>
    <property type="match status" value="1"/>
</dbReference>
<feature type="domain" description="Carrier" evidence="8">
    <location>
        <begin position="3003"/>
        <end position="3078"/>
    </location>
</feature>
<organism evidence="10 11">
    <name type="scientific">Haloactinospora alba</name>
    <dbReference type="NCBI Taxonomy" id="405555"/>
    <lineage>
        <taxon>Bacteria</taxon>
        <taxon>Bacillati</taxon>
        <taxon>Actinomycetota</taxon>
        <taxon>Actinomycetes</taxon>
        <taxon>Streptosporangiales</taxon>
        <taxon>Nocardiopsidaceae</taxon>
        <taxon>Haloactinospora</taxon>
    </lineage>
</organism>
<dbReference type="Gene3D" id="3.40.366.10">
    <property type="entry name" value="Malonyl-Coenzyme A Acyl Carrier Protein, domain 2"/>
    <property type="match status" value="1"/>
</dbReference>
<dbReference type="Gene3D" id="3.40.47.10">
    <property type="match status" value="1"/>
</dbReference>
<evidence type="ECO:0000256" key="5">
    <source>
        <dbReference type="ARBA" id="ARBA00022898"/>
    </source>
</evidence>
<dbReference type="SUPFAM" id="SSF47336">
    <property type="entry name" value="ACP-like"/>
    <property type="match status" value="2"/>
</dbReference>
<dbReference type="Pfam" id="PF13193">
    <property type="entry name" value="AMP-binding_C"/>
    <property type="match status" value="1"/>
</dbReference>
<dbReference type="InterPro" id="IPR014031">
    <property type="entry name" value="Ketoacyl_synth_C"/>
</dbReference>
<dbReference type="Proteomes" id="UP000317422">
    <property type="component" value="Unassembled WGS sequence"/>
</dbReference>
<dbReference type="InterPro" id="IPR045851">
    <property type="entry name" value="AMP-bd_C_sf"/>
</dbReference>
<feature type="compositionally biased region" description="Low complexity" evidence="7">
    <location>
        <begin position="1621"/>
        <end position="1651"/>
    </location>
</feature>
<dbReference type="GO" id="GO:0004315">
    <property type="term" value="F:3-oxoacyl-[acyl-carrier-protein] synthase activity"/>
    <property type="evidence" value="ECO:0007669"/>
    <property type="project" value="InterPro"/>
</dbReference>
<dbReference type="GO" id="GO:0016705">
    <property type="term" value="F:oxidoreductase activity, acting on paired donors, with incorporation or reduction of molecular oxygen"/>
    <property type="evidence" value="ECO:0007669"/>
    <property type="project" value="InterPro"/>
</dbReference>
<dbReference type="Gene3D" id="3.20.20.30">
    <property type="entry name" value="Luciferase-like domain"/>
    <property type="match status" value="1"/>
</dbReference>
<dbReference type="InterPro" id="IPR025110">
    <property type="entry name" value="AMP-bd_C"/>
</dbReference>
<dbReference type="GO" id="GO:0006633">
    <property type="term" value="P:fatty acid biosynthetic process"/>
    <property type="evidence" value="ECO:0007669"/>
    <property type="project" value="InterPro"/>
</dbReference>
<dbReference type="CDD" id="cd00833">
    <property type="entry name" value="PKS"/>
    <property type="match status" value="1"/>
</dbReference>
<dbReference type="InterPro" id="IPR005814">
    <property type="entry name" value="Aminotrans_3"/>
</dbReference>
<feature type="compositionally biased region" description="Low complexity" evidence="7">
    <location>
        <begin position="2024"/>
        <end position="2038"/>
    </location>
</feature>
<dbReference type="OrthoDB" id="2472181at2"/>
<feature type="region of interest" description="Disordered" evidence="7">
    <location>
        <begin position="3075"/>
        <end position="3096"/>
    </location>
</feature>
<dbReference type="Pfam" id="PF00668">
    <property type="entry name" value="Condensation"/>
    <property type="match status" value="1"/>
</dbReference>
<dbReference type="Pfam" id="PF16197">
    <property type="entry name" value="KAsynt_C_assoc"/>
    <property type="match status" value="1"/>
</dbReference>
<dbReference type="Gene3D" id="1.10.1200.10">
    <property type="entry name" value="ACP-like"/>
    <property type="match status" value="2"/>
</dbReference>
<dbReference type="InterPro" id="IPR020841">
    <property type="entry name" value="PKS_Beta-ketoAc_synthase_dom"/>
</dbReference>
<dbReference type="Gene3D" id="3.40.50.980">
    <property type="match status" value="2"/>
</dbReference>
<protein>
    <submittedName>
        <fullName evidence="10">Amino acid adenylation domain-containing protein/natural product biosynthesis luciferase-like monooxygenase protein</fullName>
    </submittedName>
</protein>
<dbReference type="InterPro" id="IPR036661">
    <property type="entry name" value="Luciferase-like_sf"/>
</dbReference>
<dbReference type="GO" id="GO:0071770">
    <property type="term" value="P:DIM/DIP cell wall layer assembly"/>
    <property type="evidence" value="ECO:0007669"/>
    <property type="project" value="TreeGrafter"/>
</dbReference>
<dbReference type="InterPro" id="IPR020806">
    <property type="entry name" value="PKS_PP-bd"/>
</dbReference>
<reference evidence="10 11" key="1">
    <citation type="submission" date="2019-06" db="EMBL/GenBank/DDBJ databases">
        <title>Sequencing the genomes of 1000 actinobacteria strains.</title>
        <authorList>
            <person name="Klenk H.-P."/>
        </authorList>
    </citation>
    <scope>NUCLEOTIDE SEQUENCE [LARGE SCALE GENOMIC DNA]</scope>
    <source>
        <strain evidence="10 11">DSM 45015</strain>
    </source>
</reference>
<feature type="domain" description="Ketosynthase family 3 (KS3)" evidence="9">
    <location>
        <begin position="8"/>
        <end position="428"/>
    </location>
</feature>
<feature type="region of interest" description="Disordered" evidence="7">
    <location>
        <begin position="2017"/>
        <end position="2038"/>
    </location>
</feature>
<dbReference type="PROSITE" id="PS50075">
    <property type="entry name" value="CARRIER"/>
    <property type="match status" value="2"/>
</dbReference>
<dbReference type="InterPro" id="IPR006162">
    <property type="entry name" value="Ppantetheine_attach_site"/>
</dbReference>
<evidence type="ECO:0000256" key="1">
    <source>
        <dbReference type="ARBA" id="ARBA00001957"/>
    </source>
</evidence>
<comment type="cofactor">
    <cofactor evidence="1">
        <name>pantetheine 4'-phosphate</name>
        <dbReference type="ChEBI" id="CHEBI:47942"/>
    </cofactor>
</comment>
<dbReference type="EMBL" id="VFQC01000003">
    <property type="protein sequence ID" value="TQN27626.1"/>
    <property type="molecule type" value="Genomic_DNA"/>
</dbReference>
<dbReference type="InterPro" id="IPR018201">
    <property type="entry name" value="Ketoacyl_synth_AS"/>
</dbReference>
<dbReference type="InterPro" id="IPR009081">
    <property type="entry name" value="PP-bd_ACP"/>
</dbReference>
<dbReference type="GO" id="GO:0031177">
    <property type="term" value="F:phosphopantetheine binding"/>
    <property type="evidence" value="ECO:0007669"/>
    <property type="project" value="InterPro"/>
</dbReference>
<dbReference type="InterPro" id="IPR001242">
    <property type="entry name" value="Condensation_dom"/>
</dbReference>
<dbReference type="InterPro" id="IPR024011">
    <property type="entry name" value="Biosynth_lucif-like_mOase_dom"/>
</dbReference>
<dbReference type="InterPro" id="IPR001227">
    <property type="entry name" value="Ac_transferase_dom_sf"/>
</dbReference>
<feature type="domain" description="Carrier" evidence="8">
    <location>
        <begin position="918"/>
        <end position="996"/>
    </location>
</feature>
<dbReference type="CDD" id="cd19531">
    <property type="entry name" value="LCL_NRPS-like"/>
    <property type="match status" value="1"/>
</dbReference>
<evidence type="ECO:0000313" key="10">
    <source>
        <dbReference type="EMBL" id="TQN27626.1"/>
    </source>
</evidence>
<dbReference type="InterPro" id="IPR014043">
    <property type="entry name" value="Acyl_transferase_dom"/>
</dbReference>
<evidence type="ECO:0000256" key="6">
    <source>
        <dbReference type="ARBA" id="ARBA00029443"/>
    </source>
</evidence>
<feature type="compositionally biased region" description="Gly residues" evidence="7">
    <location>
        <begin position="1134"/>
        <end position="1144"/>
    </location>
</feature>
<evidence type="ECO:0000256" key="3">
    <source>
        <dbReference type="ARBA" id="ARBA00022553"/>
    </source>
</evidence>
<dbReference type="InterPro" id="IPR015421">
    <property type="entry name" value="PyrdxlP-dep_Trfase_major"/>
</dbReference>
<proteinExistence type="inferred from homology"/>
<dbReference type="InterPro" id="IPR023213">
    <property type="entry name" value="CAT-like_dom_sf"/>
</dbReference>
<dbReference type="InterPro" id="IPR014030">
    <property type="entry name" value="Ketoacyl_synth_N"/>
</dbReference>
<evidence type="ECO:0000313" key="11">
    <source>
        <dbReference type="Proteomes" id="UP000317422"/>
    </source>
</evidence>
<dbReference type="GO" id="GO:0008483">
    <property type="term" value="F:transaminase activity"/>
    <property type="evidence" value="ECO:0007669"/>
    <property type="project" value="InterPro"/>
</dbReference>
<dbReference type="SUPFAM" id="SSF53901">
    <property type="entry name" value="Thiolase-like"/>
    <property type="match status" value="1"/>
</dbReference>
<dbReference type="InterPro" id="IPR000873">
    <property type="entry name" value="AMP-dep_synth/lig_dom"/>
</dbReference>
<dbReference type="InterPro" id="IPR011251">
    <property type="entry name" value="Luciferase-like_dom"/>
</dbReference>
<feature type="compositionally biased region" description="Low complexity" evidence="7">
    <location>
        <begin position="1017"/>
        <end position="1042"/>
    </location>
</feature>
<dbReference type="Gene3D" id="3.30.559.10">
    <property type="entry name" value="Chloramphenicol acetyltransferase-like domain"/>
    <property type="match status" value="1"/>
</dbReference>
<dbReference type="InterPro" id="IPR015424">
    <property type="entry name" value="PyrdxlP-dep_Trfase"/>
</dbReference>
<dbReference type="GO" id="GO:0030170">
    <property type="term" value="F:pyridoxal phosphate binding"/>
    <property type="evidence" value="ECO:0007669"/>
    <property type="project" value="InterPro"/>
</dbReference>
<dbReference type="Gene3D" id="2.30.38.10">
    <property type="entry name" value="Luciferase, Domain 3"/>
    <property type="match status" value="1"/>
</dbReference>
<dbReference type="InterPro" id="IPR016039">
    <property type="entry name" value="Thiolase-like"/>
</dbReference>
<name>A0A543N721_9ACTN</name>
<dbReference type="SUPFAM" id="SSF55048">
    <property type="entry name" value="Probable ACP-binding domain of malonyl-CoA ACP transacylase"/>
    <property type="match status" value="1"/>
</dbReference>
<dbReference type="PANTHER" id="PTHR43775">
    <property type="entry name" value="FATTY ACID SYNTHASE"/>
    <property type="match status" value="1"/>
</dbReference>
<keyword evidence="11" id="KW-1185">Reference proteome</keyword>
<keyword evidence="10" id="KW-0503">Monooxygenase</keyword>
<evidence type="ECO:0000256" key="7">
    <source>
        <dbReference type="SAM" id="MobiDB-lite"/>
    </source>
</evidence>
<dbReference type="InterPro" id="IPR016035">
    <property type="entry name" value="Acyl_Trfase/lysoPLipase"/>
</dbReference>
<feature type="compositionally biased region" description="Pro residues" evidence="7">
    <location>
        <begin position="1048"/>
        <end position="1062"/>
    </location>
</feature>
<sequence>MSTEADQRLPLAVIGMAARFPGAGDTTEYWHNVRAGTDSAAARGTTARTPTDHVDAGGRLDGIDLFDAGFFGMTPREARLTDPQHRLFLETSYHALEDAGYTSEPPGTRIGVFAGSGMNLYPQRSYLLTQLHGAGDDPVTGVQTAIGNQPDFLSSRVAFRLGLTGPAVSVQTACSTSLVALHTAAQALRNGDAGMALVGAAAVHVPQDAGYRYTEGSILSASGVCRPFSADADGTVGGSGVAAVVVKPLEAARADGAPVHAIVLGTAVNNDGAAKVGYTAPSVAGQAAVVRSALDRAGVHPDTVGYVEAHGTGTALGDPIEVQGLARAFGSGDDRAAPCELGSVKANIGHLDSCAGMAGLVKAVLVLKHGVVPGQINVNGINPELRLAETPFRISESTHPWPESSRPRRAGVCSLGVGGTNAHVVLEEPPAPEPEPEWDGPGVLPLSAHTPEALTERAEQYRDRLRGGGAPGGLLLSAAGASRPMHHRIAATGSSASELADALDGFVTARPDTTAALPGGVVSSTGDGAANERFVFLYPGQGNHAPGMARTLYHRYPAFRAVVDECDSHHARTWDESLTSALVGGEGPEAWTTDLLQPALFTYQAALTTLWRELGVDPAHVVGHSAGEYAALWAAGAFSLEEGLHLAAVRGRLMREAAEEGALLAVLAGHGEVGDTLADHPEVEVAVVNGASHCVVGGPRAAVAAAGDALDRQGVATRWLEADRAFHTASMDPLLDAFEEHAHGVRLAPLDRPFSRNTDGARVEAGGTLGVDYLRRQIRETARFDLALGDAAAGGGTFLEVGPGATLTGIGRREHPELEFVASHTPAVSADQDIGEALARLHAGGAAVRWHRLAPAGAVRERPPAYPFQRGSYWPEPAQPDRTDDRGDTRGSPAPHTTGPPASGMDMTTYHEPEAEDPLFTNVVETVRERAAHHFGMEADQLGTGDAFVELGADSLGMVNMLRDIEQRFAVRVPMRELFETADTAHRLAGAVVERLTPEQAERITASSGGGADPARDAPAGGTAPADTPAEAGTAAAGAAPETAPPDRGAPPDPAVPAPPTTGTPAGGDTAEGIVNRQLGIIEQLSGVMSEQLALLRSGGTGRNPGHTADSPGTVPSPAPAEGTGGDPASATGAGPGPGTGASRGAGSDAAAEAPSAHGPRVSVPRDSGMVTGESAPEQQNHLRNLVRDYESSTRTSKDLAQRYRSALADSRSVVGFRGATKEMLYPLAADRASGAHLDDVDGNRYVDITMGFGILLFGHEPEFVTEAVQRHLSRGLRLGARNEETGEAAELLTRLTGTERAAFATSGTEANSAAIRLARAATGRDTVVMFSGSYHGHIDSVLAHSAPDGGGLRTFPVSTGIPDNAVRDVVVLEYGAEESLATIDQLGSDVAAVLVEPVQSRRPDRQPAEFLRRLREVTRRHGSVLLFDEMLTGFRPHPRGARGHFGVEPDLATYGKVIGGGFPIGAIAGPAAIMDGVDGGFWRYGDASHPQADTTFFGGTYAQHPLAMSAARAVLGHLEQHSPGLQDRLNDRTRHLADTLNAFFAEEEFPVHVARFGSQFRFEYRGNMELFFHHLLLNGVHVWEWRNFFLSTAHTDEDVAFVIDAVKESLRGMRRGGLLPAGSGTTAPAAKTAAAPAPSPGPAAEGGPAEEPSRPPVPEVEPRRTDVPDFSIYFFGDYPEDVSREDAYRMIQECARFGDENGFHAVWLPERHFHSFGGIFPNPSVLAAALASQTSRIRLNSGSVVLPLHNPIRVAEEWSLVDNLSNGRVGRLGCASGWHANDFVFFPERYGRHKAAMYEGIDTVRRLWRGGSVPGRSGSGDRVEVGLYPKPVQRDLPMSAAVVGNPDSYRMAAEHDLGVVTNLMAQSVEQLAENIELYRTTRAENGLDPGAGRVTVLVHTYLGDDAEQARAAAREPFCRYLRSSLSLFGQMTNSLGLSIDLENTPEEDVEFMLGMAFDRYCESRALIGTPDSCAPVVEALLDAGADEIAAFLDFGLPGEEVLAGLPALDALRRRYQDREDRPATGPARPAAASRTAVTDTAPLSFAQQRIWFLERMLPGRSTYKEVKAIDLDGPLDTNALRAAVQHMADRHPALRTVFHDTGGEPRQVVLGRVAVPCPVVERAGDSVESALREVTAEEGNHPFDLENGPLIRARLLRFSDTHHVLVLAMHHIVIDSLSALVLTRELSETYRASAEGRAPDLPELTTTYTRHAREQRAAVDGGSAEESLRYWTNQLAGPLPELRLPFDRPRPQVPVSPGGSLFHLLPRDLSERLREFSRGQRATLFTTLLAGLGEVLHRFSGQDDILVGTPVAGRPEGTGDLVGFFANTLALRLDLAGDPTFADLVTRTRTTLLDAQDHEDAPFEEVVRRVAPERDPGRTPVFQVMVEFENEPVFEFDLPGVEARLLNAGVEKAPFDLTLYLENRPEGVQCHLEYNTDVFDPATARRLLDYLHTTLDAAVAEPEAPLSATGGLTEGDRRFLLEHQARPAPPPEECLHQRVERQVAATPDATAVLSGDETWTYRELNAAANQLAHRLRAAGVRPDDSVGVLVSRSPRLVVALLAVAKAGGAYLPLDALLGGERLAFMLDDSGAGVLVTDQAGEAPMRIPDGVTVLDIPEAATVPDGADDSDPDCVTTPDNLLYCLYTSGSTGRPKGIAMPHRCLVALTDWYAANRTPMRTLQFASCGFDVASQEIFTALTTGGSLVLVSEEQRFDPRALAAVVRDQRVERVIVPFTPLRHLLEALSAEGPAPHLREVVNTAERLTITSPVRRFLTENPDCALFNEYGPTETHVVAAHRVTDLDDPVPPVGGPVADTTLRLLDPGGRPVPVGAVGEIHVSGSGVARGYVGRPEETGRAFGTDPFSSEPRRRMYRTGDLGRWRGDGTLEYLGREDDQTKIRGWRVEPGEVEHALNGTDPVRQAVVLVQDGGAEPYLAAYVTLTDDAGDGGTPAVRAELAAELHRTLPHYMVPTAWVFLPSLPMGVNGKVDRAALPPAAPERQDPPAPLSDAAERVRRVWESHLGVSGVHPDTSFFELGGHSLQAVALLNRIRDELGGEVSLTEFFRAPTVRGMAERLEQADPGTAAAPTAPGNRVEGTV</sequence>
<feature type="region of interest" description="Disordered" evidence="7">
    <location>
        <begin position="861"/>
        <end position="910"/>
    </location>
</feature>
<dbReference type="Gene3D" id="3.90.1150.10">
    <property type="entry name" value="Aspartate Aminotransferase, domain 1"/>
    <property type="match status" value="1"/>
</dbReference>
<dbReference type="Pfam" id="PF00109">
    <property type="entry name" value="ketoacyl-synt"/>
    <property type="match status" value="1"/>
</dbReference>
<dbReference type="GO" id="GO:0004312">
    <property type="term" value="F:fatty acid synthase activity"/>
    <property type="evidence" value="ECO:0007669"/>
    <property type="project" value="TreeGrafter"/>
</dbReference>
<feature type="region of interest" description="Disordered" evidence="7">
    <location>
        <begin position="1002"/>
        <end position="1071"/>
    </location>
</feature>
<dbReference type="GO" id="GO:0005737">
    <property type="term" value="C:cytoplasm"/>
    <property type="evidence" value="ECO:0007669"/>
    <property type="project" value="TreeGrafter"/>
</dbReference>
<dbReference type="InterPro" id="IPR015422">
    <property type="entry name" value="PyrdxlP-dep_Trfase_small"/>
</dbReference>
<dbReference type="InterPro" id="IPR050091">
    <property type="entry name" value="PKS_NRPS_Biosynth_Enz"/>
</dbReference>
<feature type="region of interest" description="Disordered" evidence="7">
    <location>
        <begin position="1618"/>
        <end position="1665"/>
    </location>
</feature>
<dbReference type="SMART" id="SM00825">
    <property type="entry name" value="PKS_KS"/>
    <property type="match status" value="1"/>
</dbReference>
<keyword evidence="5" id="KW-0663">Pyridoxal phosphate</keyword>
<dbReference type="NCBIfam" id="TIGR04020">
    <property type="entry name" value="seco_metab_LLM"/>
    <property type="match status" value="1"/>
</dbReference>
<dbReference type="SMART" id="SM00823">
    <property type="entry name" value="PKS_PP"/>
    <property type="match status" value="2"/>
</dbReference>
<dbReference type="Pfam" id="PF00501">
    <property type="entry name" value="AMP-binding"/>
    <property type="match status" value="1"/>
</dbReference>
<dbReference type="SUPFAM" id="SSF53383">
    <property type="entry name" value="PLP-dependent transferases"/>
    <property type="match status" value="1"/>
</dbReference>
<feature type="region of interest" description="Disordered" evidence="7">
    <location>
        <begin position="1097"/>
        <end position="1182"/>
    </location>
</feature>
<dbReference type="Gene3D" id="3.30.559.30">
    <property type="entry name" value="Nonribosomal peptide synthetase, condensation domain"/>
    <property type="match status" value="1"/>
</dbReference>
<dbReference type="FunFam" id="3.40.50.980:FF:000001">
    <property type="entry name" value="Non-ribosomal peptide synthetase"/>
    <property type="match status" value="1"/>
</dbReference>
<dbReference type="SUPFAM" id="SSF52151">
    <property type="entry name" value="FabD/lysophospholipase-like"/>
    <property type="match status" value="1"/>
</dbReference>
<dbReference type="GO" id="GO:0004497">
    <property type="term" value="F:monooxygenase activity"/>
    <property type="evidence" value="ECO:0007669"/>
    <property type="project" value="UniProtKB-KW"/>
</dbReference>
<evidence type="ECO:0000259" key="8">
    <source>
        <dbReference type="PROSITE" id="PS50075"/>
    </source>
</evidence>
<dbReference type="Pfam" id="PF00698">
    <property type="entry name" value="Acyl_transf_1"/>
    <property type="match status" value="1"/>
</dbReference>
<comment type="caution">
    <text evidence="10">The sequence shown here is derived from an EMBL/GenBank/DDBJ whole genome shotgun (WGS) entry which is preliminary data.</text>
</comment>
<keyword evidence="10" id="KW-0560">Oxidoreductase</keyword>
<dbReference type="PROSITE" id="PS00606">
    <property type="entry name" value="KS3_1"/>
    <property type="match status" value="1"/>
</dbReference>
<dbReference type="Gene3D" id="3.30.300.30">
    <property type="match status" value="1"/>
</dbReference>
<dbReference type="GO" id="GO:0005886">
    <property type="term" value="C:plasma membrane"/>
    <property type="evidence" value="ECO:0007669"/>
    <property type="project" value="TreeGrafter"/>
</dbReference>
<dbReference type="NCBIfam" id="TIGR01733">
    <property type="entry name" value="AA-adenyl-dom"/>
    <property type="match status" value="1"/>
</dbReference>
<keyword evidence="2" id="KW-0596">Phosphopantetheine</keyword>
<dbReference type="CDD" id="cd00610">
    <property type="entry name" value="OAT_like"/>
    <property type="match status" value="1"/>
</dbReference>
<dbReference type="SUPFAM" id="SSF51679">
    <property type="entry name" value="Bacterial luciferase-like"/>
    <property type="match status" value="1"/>
</dbReference>
<dbReference type="InterPro" id="IPR010071">
    <property type="entry name" value="AA_adenyl_dom"/>
</dbReference>
<dbReference type="Gene3D" id="3.40.640.10">
    <property type="entry name" value="Type I PLP-dependent aspartate aminotransferase-like (Major domain)"/>
    <property type="match status" value="1"/>
</dbReference>
<dbReference type="CDD" id="cd05930">
    <property type="entry name" value="A_NRPS"/>
    <property type="match status" value="1"/>
</dbReference>
<evidence type="ECO:0000259" key="9">
    <source>
        <dbReference type="PROSITE" id="PS52004"/>
    </source>
</evidence>
<dbReference type="Pfam" id="PF00296">
    <property type="entry name" value="Bac_luciferase"/>
    <property type="match status" value="1"/>
</dbReference>
<evidence type="ECO:0000256" key="4">
    <source>
        <dbReference type="ARBA" id="ARBA00022679"/>
    </source>
</evidence>
<dbReference type="PANTHER" id="PTHR43775:SF37">
    <property type="entry name" value="SI:DKEY-61P9.11"/>
    <property type="match status" value="1"/>
</dbReference>
<accession>A0A543N721</accession>
<keyword evidence="3" id="KW-0597">Phosphoprotein</keyword>
<keyword evidence="4" id="KW-0808">Transferase</keyword>
<dbReference type="Pfam" id="PF02801">
    <property type="entry name" value="Ketoacyl-synt_C"/>
    <property type="match status" value="1"/>
</dbReference>
<dbReference type="SMART" id="SM00827">
    <property type="entry name" value="PKS_AT"/>
    <property type="match status" value="1"/>
</dbReference>
<dbReference type="RefSeq" id="WP_141926057.1">
    <property type="nucleotide sequence ID" value="NZ_VFQC01000003.1"/>
</dbReference>
<gene>
    <name evidence="10" type="ORF">FHX37_4350</name>
</gene>
<dbReference type="PROSITE" id="PS52004">
    <property type="entry name" value="KS3_2"/>
    <property type="match status" value="1"/>
</dbReference>
<dbReference type="SUPFAM" id="SSF52777">
    <property type="entry name" value="CoA-dependent acyltransferases"/>
    <property type="match status" value="2"/>
</dbReference>
<feature type="compositionally biased region" description="Low complexity" evidence="7">
    <location>
        <begin position="3079"/>
        <end position="3089"/>
    </location>
</feature>
<feature type="compositionally biased region" description="Basic and acidic residues" evidence="7">
    <location>
        <begin position="879"/>
        <end position="889"/>
    </location>
</feature>
<dbReference type="InterPro" id="IPR016036">
    <property type="entry name" value="Malonyl_transacylase_ACP-bd"/>
</dbReference>
<dbReference type="Gene3D" id="3.30.70.3290">
    <property type="match status" value="1"/>
</dbReference>
<dbReference type="Pfam" id="PF00202">
    <property type="entry name" value="Aminotran_3"/>
    <property type="match status" value="1"/>
</dbReference>
<feature type="compositionally biased region" description="Low complexity" evidence="7">
    <location>
        <begin position="1145"/>
        <end position="1159"/>
    </location>
</feature>
<evidence type="ECO:0000256" key="2">
    <source>
        <dbReference type="ARBA" id="ARBA00022450"/>
    </source>
</evidence>
<comment type="similarity">
    <text evidence="6">In the C-terminal section; belongs to the NRP synthetase family.</text>
</comment>
<dbReference type="Pfam" id="PF00550">
    <property type="entry name" value="PP-binding"/>
    <property type="match status" value="2"/>
</dbReference>
<dbReference type="InterPro" id="IPR032821">
    <property type="entry name" value="PKS_assoc"/>
</dbReference>
<dbReference type="PROSITE" id="PS00012">
    <property type="entry name" value="PHOSPHOPANTETHEINE"/>
    <property type="match status" value="2"/>
</dbReference>
<dbReference type="InterPro" id="IPR036736">
    <property type="entry name" value="ACP-like_sf"/>
</dbReference>